<dbReference type="CDD" id="cd02933">
    <property type="entry name" value="OYE_like_FMN"/>
    <property type="match status" value="1"/>
</dbReference>
<protein>
    <submittedName>
        <fullName evidence="5">Alkene reductase</fullName>
    </submittedName>
</protein>
<keyword evidence="3" id="KW-0560">Oxidoreductase</keyword>
<dbReference type="AlphaFoldDB" id="A0A6G9Y5L4"/>
<feature type="domain" description="NADH:flavin oxidoreductase/NADH oxidase N-terminal" evidence="4">
    <location>
        <begin position="16"/>
        <end position="340"/>
    </location>
</feature>
<dbReference type="InterPro" id="IPR013785">
    <property type="entry name" value="Aldolase_TIM"/>
</dbReference>
<accession>A0A6G9Y5L4</accession>
<dbReference type="KEGG" id="nah:F5544_03045"/>
<dbReference type="Gene3D" id="3.20.20.70">
    <property type="entry name" value="Aldolase class I"/>
    <property type="match status" value="1"/>
</dbReference>
<dbReference type="InterPro" id="IPR045247">
    <property type="entry name" value="Oye-like"/>
</dbReference>
<dbReference type="Pfam" id="PF00724">
    <property type="entry name" value="Oxidored_FMN"/>
    <property type="match status" value="1"/>
</dbReference>
<dbReference type="Proteomes" id="UP000503540">
    <property type="component" value="Chromosome"/>
</dbReference>
<keyword evidence="6" id="KW-1185">Reference proteome</keyword>
<evidence type="ECO:0000256" key="2">
    <source>
        <dbReference type="ARBA" id="ARBA00005979"/>
    </source>
</evidence>
<sequence>MSGSSVPDMQLLTPYRNHVLALPNRIVMSPMTRLRSLPDGSPTADVADYYAQRAAAGLIITEGIWPHSTGQSEAWVPGLQTEEHVRAWRQVTDAVHTAGGRIFAQLMHGGRKNHPRGRIDGSWPAGPSAVLDPDHPHLIDGTKGEPIVPRELDRTEIAQLPMHFADAANNAMRAGFDGVEIHGANSYLLHQFLADNTNLRTDEYGGSIENRMRLPLAVVDAVAAAIGSRRTAIRLSPGNPQFNMREDNPGPLYRALVTELDRRDLAYLHLIDNDDYPALADLRPRWHGTFIANVGENRSATTAADAERALRDHRADLISFGRAFIANPDLVERITNDLPLAEIREDLLYGRTAEGYSDYPRWQPESVAVR</sequence>
<reference evidence="5 6" key="1">
    <citation type="journal article" date="2019" name="ACS Chem. Biol.">
        <title>Identification and Mobilization of a Cryptic Antibiotic Biosynthesis Gene Locus from a Human-Pathogenic Nocardia Isolate.</title>
        <authorList>
            <person name="Herisse M."/>
            <person name="Ishida K."/>
            <person name="Porter J.L."/>
            <person name="Howden B."/>
            <person name="Hertweck C."/>
            <person name="Stinear T.P."/>
            <person name="Pidot S.J."/>
        </authorList>
    </citation>
    <scope>NUCLEOTIDE SEQUENCE [LARGE SCALE GENOMIC DNA]</scope>
    <source>
        <strain evidence="5 6">AUSMDU00012717</strain>
    </source>
</reference>
<dbReference type="InterPro" id="IPR001155">
    <property type="entry name" value="OxRdtase_FMN_N"/>
</dbReference>
<evidence type="ECO:0000259" key="4">
    <source>
        <dbReference type="Pfam" id="PF00724"/>
    </source>
</evidence>
<organism evidence="5 6">
    <name type="scientific">Nocardia arthritidis</name>
    <dbReference type="NCBI Taxonomy" id="228602"/>
    <lineage>
        <taxon>Bacteria</taxon>
        <taxon>Bacillati</taxon>
        <taxon>Actinomycetota</taxon>
        <taxon>Actinomycetes</taxon>
        <taxon>Mycobacteriales</taxon>
        <taxon>Nocardiaceae</taxon>
        <taxon>Nocardia</taxon>
    </lineage>
</organism>
<dbReference type="GO" id="GO:0010181">
    <property type="term" value="F:FMN binding"/>
    <property type="evidence" value="ECO:0007669"/>
    <property type="project" value="InterPro"/>
</dbReference>
<gene>
    <name evidence="5" type="ORF">F5544_03045</name>
</gene>
<dbReference type="SUPFAM" id="SSF51395">
    <property type="entry name" value="FMN-linked oxidoreductases"/>
    <property type="match status" value="1"/>
</dbReference>
<proteinExistence type="inferred from homology"/>
<dbReference type="EMBL" id="CP046172">
    <property type="protein sequence ID" value="QIS08528.1"/>
    <property type="molecule type" value="Genomic_DNA"/>
</dbReference>
<evidence type="ECO:0000256" key="3">
    <source>
        <dbReference type="ARBA" id="ARBA00023002"/>
    </source>
</evidence>
<comment type="similarity">
    <text evidence="2">Belongs to the NADH:flavin oxidoreductase/NADH oxidase family.</text>
</comment>
<evidence type="ECO:0000313" key="5">
    <source>
        <dbReference type="EMBL" id="QIS08528.1"/>
    </source>
</evidence>
<name>A0A6G9Y5L4_9NOCA</name>
<dbReference type="PANTHER" id="PTHR22893:SF91">
    <property type="entry name" value="NADPH DEHYDROGENASE 2-RELATED"/>
    <property type="match status" value="1"/>
</dbReference>
<evidence type="ECO:0000313" key="6">
    <source>
        <dbReference type="Proteomes" id="UP000503540"/>
    </source>
</evidence>
<comment type="cofactor">
    <cofactor evidence="1">
        <name>FMN</name>
        <dbReference type="ChEBI" id="CHEBI:58210"/>
    </cofactor>
</comment>
<dbReference type="PANTHER" id="PTHR22893">
    <property type="entry name" value="NADH OXIDOREDUCTASE-RELATED"/>
    <property type="match status" value="1"/>
</dbReference>
<evidence type="ECO:0000256" key="1">
    <source>
        <dbReference type="ARBA" id="ARBA00001917"/>
    </source>
</evidence>
<dbReference type="FunFam" id="3.20.20.70:FF:000059">
    <property type="entry name" value="N-ethylmaleimide reductase, FMN-linked"/>
    <property type="match status" value="1"/>
</dbReference>
<dbReference type="GO" id="GO:0005829">
    <property type="term" value="C:cytosol"/>
    <property type="evidence" value="ECO:0007669"/>
    <property type="project" value="UniProtKB-ARBA"/>
</dbReference>
<dbReference type="GO" id="GO:0016628">
    <property type="term" value="F:oxidoreductase activity, acting on the CH-CH group of donors, NAD or NADP as acceptor"/>
    <property type="evidence" value="ECO:0007669"/>
    <property type="project" value="UniProtKB-ARBA"/>
</dbReference>